<organism evidence="1 2">
    <name type="scientific">Erythroxylum novogranatense</name>
    <dbReference type="NCBI Taxonomy" id="1862640"/>
    <lineage>
        <taxon>Eukaryota</taxon>
        <taxon>Viridiplantae</taxon>
        <taxon>Streptophyta</taxon>
        <taxon>Embryophyta</taxon>
        <taxon>Tracheophyta</taxon>
        <taxon>Spermatophyta</taxon>
        <taxon>Magnoliopsida</taxon>
        <taxon>eudicotyledons</taxon>
        <taxon>Gunneridae</taxon>
        <taxon>Pentapetalae</taxon>
        <taxon>rosids</taxon>
        <taxon>fabids</taxon>
        <taxon>Malpighiales</taxon>
        <taxon>Erythroxylaceae</taxon>
        <taxon>Erythroxylum</taxon>
    </lineage>
</organism>
<dbReference type="EMBL" id="JAIWQS010000008">
    <property type="protein sequence ID" value="KAJ8898686.1"/>
    <property type="molecule type" value="Genomic_DNA"/>
</dbReference>
<dbReference type="AlphaFoldDB" id="A0AAV8U8D8"/>
<gene>
    <name evidence="1" type="ORF">K2173_004720</name>
</gene>
<comment type="caution">
    <text evidence="1">The sequence shown here is derived from an EMBL/GenBank/DDBJ whole genome shotgun (WGS) entry which is preliminary data.</text>
</comment>
<reference evidence="1 2" key="1">
    <citation type="submission" date="2021-09" db="EMBL/GenBank/DDBJ databases">
        <title>Genomic insights and catalytic innovation underlie evolution of tropane alkaloids biosynthesis.</title>
        <authorList>
            <person name="Wang Y.-J."/>
            <person name="Tian T."/>
            <person name="Huang J.-P."/>
            <person name="Huang S.-X."/>
        </authorList>
    </citation>
    <scope>NUCLEOTIDE SEQUENCE [LARGE SCALE GENOMIC DNA]</scope>
    <source>
        <strain evidence="1">KIB-2018</strain>
        <tissue evidence="1">Leaf</tissue>
    </source>
</reference>
<name>A0AAV8U8D8_9ROSI</name>
<accession>A0AAV8U8D8</accession>
<sequence length="59" mass="6764">MQTTHGHGPFKWIDPLSCCSSVILKYHKKNPRFIHWHESLAGLDPATSSLVRCDMEWGI</sequence>
<proteinExistence type="predicted"/>
<protein>
    <submittedName>
        <fullName evidence="1">Uncharacterized protein</fullName>
    </submittedName>
</protein>
<dbReference type="Proteomes" id="UP001159364">
    <property type="component" value="Linkage Group LG08"/>
</dbReference>
<keyword evidence="2" id="KW-1185">Reference proteome</keyword>
<evidence type="ECO:0000313" key="1">
    <source>
        <dbReference type="EMBL" id="KAJ8898686.1"/>
    </source>
</evidence>
<evidence type="ECO:0000313" key="2">
    <source>
        <dbReference type="Proteomes" id="UP001159364"/>
    </source>
</evidence>